<name>A0A921NZ21_9RHOB</name>
<proteinExistence type="predicted"/>
<gene>
    <name evidence="3" type="ORF">PMES_01452</name>
</gene>
<dbReference type="Proteomes" id="UP000698242">
    <property type="component" value="Unassembled WGS sequence"/>
</dbReference>
<protein>
    <recommendedName>
        <fullName evidence="5">VCBS repeat-containing protein</fullName>
    </recommendedName>
</protein>
<dbReference type="EMBL" id="APKE01000016">
    <property type="protein sequence ID" value="KAF0676133.1"/>
    <property type="molecule type" value="Genomic_DNA"/>
</dbReference>
<accession>A0A921NZ21</accession>
<feature type="chain" id="PRO_5037495877" description="VCBS repeat-containing protein" evidence="2">
    <location>
        <begin position="25"/>
        <end position="235"/>
    </location>
</feature>
<dbReference type="InterPro" id="IPR028994">
    <property type="entry name" value="Integrin_alpha_N"/>
</dbReference>
<sequence>MKPVIRSLLTAATCTALWSGTARAEITEAFYDTPTDRYAHGILGDEIEWGTLVMKTHEGRELRLTLPESRVFEDTEPRLADVDGDGKPEVLVVETDLSRGARLSVYGIEGLIGATPFIGTPNRWLAPIGAIDLDGDGVIEIAYVDRPHLAKELMIWRFVDGALELAARAPGLTNHRIGSPVIEGGIAQCDTGPVMVLADGDWREVMHVTFAGGVLRSRPAGLYKEAGSLDLAAAC</sequence>
<keyword evidence="1 2" id="KW-0732">Signal</keyword>
<feature type="signal peptide" evidence="2">
    <location>
        <begin position="1"/>
        <end position="24"/>
    </location>
</feature>
<keyword evidence="4" id="KW-1185">Reference proteome</keyword>
<comment type="caution">
    <text evidence="3">The sequence shown here is derived from an EMBL/GenBank/DDBJ whole genome shotgun (WGS) entry which is preliminary data.</text>
</comment>
<evidence type="ECO:0008006" key="5">
    <source>
        <dbReference type="Google" id="ProtNLM"/>
    </source>
</evidence>
<evidence type="ECO:0000313" key="4">
    <source>
        <dbReference type="Proteomes" id="UP000698242"/>
    </source>
</evidence>
<dbReference type="AlphaFoldDB" id="A0A921NZ21"/>
<dbReference type="Pfam" id="PF13517">
    <property type="entry name" value="FG-GAP_3"/>
    <property type="match status" value="1"/>
</dbReference>
<evidence type="ECO:0000313" key="3">
    <source>
        <dbReference type="EMBL" id="KAF0676133.1"/>
    </source>
</evidence>
<evidence type="ECO:0000256" key="1">
    <source>
        <dbReference type="ARBA" id="ARBA00022729"/>
    </source>
</evidence>
<dbReference type="RefSeq" id="WP_236549730.1">
    <property type="nucleotide sequence ID" value="NZ_APKE01000016.1"/>
</dbReference>
<dbReference type="InterPro" id="IPR013517">
    <property type="entry name" value="FG-GAP"/>
</dbReference>
<organism evidence="3 4">
    <name type="scientific">Profundibacterium mesophilum KAUST100406-0324</name>
    <dbReference type="NCBI Taxonomy" id="1037889"/>
    <lineage>
        <taxon>Bacteria</taxon>
        <taxon>Pseudomonadati</taxon>
        <taxon>Pseudomonadota</taxon>
        <taxon>Alphaproteobacteria</taxon>
        <taxon>Rhodobacterales</taxon>
        <taxon>Roseobacteraceae</taxon>
        <taxon>Profundibacterium</taxon>
    </lineage>
</organism>
<reference evidence="3" key="1">
    <citation type="submission" date="2013-03" db="EMBL/GenBank/DDBJ databases">
        <title>Genome Sequence of the Profundibacterium mesophilum strain KAUST100406-0324T from Red Sea, a novel genus in the family Rhodobacteraceae.</title>
        <authorList>
            <person name="Essack M."/>
            <person name="Alam I."/>
            <person name="Lafi F."/>
            <person name="Alawi W."/>
            <person name="Kamanu F."/>
            <person name="Al-Suwailem A."/>
            <person name="Lee O.O."/>
            <person name="Xu Y."/>
            <person name="Bajic V."/>
            <person name="Qian P.-Y."/>
            <person name="Archer J."/>
        </authorList>
    </citation>
    <scope>NUCLEOTIDE SEQUENCE</scope>
    <source>
        <strain evidence="3">KAUST100406-0324</strain>
    </source>
</reference>
<dbReference type="SUPFAM" id="SSF69318">
    <property type="entry name" value="Integrin alpha N-terminal domain"/>
    <property type="match status" value="1"/>
</dbReference>
<evidence type="ECO:0000256" key="2">
    <source>
        <dbReference type="SAM" id="SignalP"/>
    </source>
</evidence>